<gene>
    <name evidence="8" type="ORF">METZ01_LOCUS10811</name>
</gene>
<dbReference type="PANTHER" id="PTHR43297">
    <property type="entry name" value="OLIGOPEPTIDE TRANSPORT ATP-BINDING PROTEIN APPD"/>
    <property type="match status" value="1"/>
</dbReference>
<dbReference type="GO" id="GO:0015833">
    <property type="term" value="P:peptide transport"/>
    <property type="evidence" value="ECO:0007669"/>
    <property type="project" value="InterPro"/>
</dbReference>
<organism evidence="8">
    <name type="scientific">marine metagenome</name>
    <dbReference type="NCBI Taxonomy" id="408172"/>
    <lineage>
        <taxon>unclassified sequences</taxon>
        <taxon>metagenomes</taxon>
        <taxon>ecological metagenomes</taxon>
    </lineage>
</organism>
<dbReference type="FunFam" id="3.40.50.300:FF:000016">
    <property type="entry name" value="Oligopeptide ABC transporter ATP-binding component"/>
    <property type="match status" value="1"/>
</dbReference>
<keyword evidence="5" id="KW-0067">ATP-binding</keyword>
<dbReference type="EMBL" id="UINC01000589">
    <property type="protein sequence ID" value="SUZ57957.1"/>
    <property type="molecule type" value="Genomic_DNA"/>
</dbReference>
<keyword evidence="2" id="KW-0813">Transport</keyword>
<proteinExistence type="predicted"/>
<comment type="subcellular location">
    <subcellularLocation>
        <location evidence="1">Cell membrane</location>
        <topology evidence="1">Peripheral membrane protein</topology>
    </subcellularLocation>
</comment>
<evidence type="ECO:0000313" key="8">
    <source>
        <dbReference type="EMBL" id="SUZ57957.1"/>
    </source>
</evidence>
<feature type="domain" description="ABC transporter" evidence="7">
    <location>
        <begin position="5"/>
        <end position="256"/>
    </location>
</feature>
<reference evidence="8" key="1">
    <citation type="submission" date="2018-05" db="EMBL/GenBank/DDBJ databases">
        <authorList>
            <person name="Lanie J.A."/>
            <person name="Ng W.-L."/>
            <person name="Kazmierczak K.M."/>
            <person name="Andrzejewski T.M."/>
            <person name="Davidsen T.M."/>
            <person name="Wayne K.J."/>
            <person name="Tettelin H."/>
            <person name="Glass J.I."/>
            <person name="Rusch D."/>
            <person name="Podicherti R."/>
            <person name="Tsui H.-C.T."/>
            <person name="Winkler M.E."/>
        </authorList>
    </citation>
    <scope>NUCLEOTIDE SEQUENCE</scope>
</reference>
<accession>A0A381NTZ5</accession>
<evidence type="ECO:0000256" key="6">
    <source>
        <dbReference type="ARBA" id="ARBA00023136"/>
    </source>
</evidence>
<dbReference type="PROSITE" id="PS00211">
    <property type="entry name" value="ABC_TRANSPORTER_1"/>
    <property type="match status" value="1"/>
</dbReference>
<dbReference type="PANTHER" id="PTHR43297:SF2">
    <property type="entry name" value="DIPEPTIDE TRANSPORT ATP-BINDING PROTEIN DPPD"/>
    <property type="match status" value="1"/>
</dbReference>
<name>A0A381NTZ5_9ZZZZ</name>
<dbReference type="NCBIfam" id="TIGR01727">
    <property type="entry name" value="oligo_HPY"/>
    <property type="match status" value="1"/>
</dbReference>
<evidence type="ECO:0000256" key="5">
    <source>
        <dbReference type="ARBA" id="ARBA00022840"/>
    </source>
</evidence>
<dbReference type="SUPFAM" id="SSF52540">
    <property type="entry name" value="P-loop containing nucleoside triphosphate hydrolases"/>
    <property type="match status" value="1"/>
</dbReference>
<sequence>MAPLLEVKNLKTHFFTADGIVKAVDGISYEVAEGEVVGIVGESGCGKSVGAMSIMRLVASPPGRIVEGEVLFGGEDLVQMDEREMRGIRGNSISMVFQEPMTSLNPVLTIGRQITETLELHQKMNKKNARERASELLTTVGIPDSDTRLDDYPHQFSGGMRQRVMIAMALSCNPQLIIADEPTTALDVTIQAQILELMQELSRNLGTALIIITHNLGVVARYADRVIVMYAGKIVETSTAVGIYKNPKHPYTIGLLNSVPRLDADDNTRERLEAIEGMPPNLGDRPSGCGFQSNCPSPSPECLTEEPVLREDEPNHWVAYCSHCEQEYGCKWFPRDS</sequence>
<dbReference type="GO" id="GO:0016887">
    <property type="term" value="F:ATP hydrolysis activity"/>
    <property type="evidence" value="ECO:0007669"/>
    <property type="project" value="InterPro"/>
</dbReference>
<keyword evidence="3" id="KW-1003">Cell membrane</keyword>
<dbReference type="PROSITE" id="PS50893">
    <property type="entry name" value="ABC_TRANSPORTER_2"/>
    <property type="match status" value="1"/>
</dbReference>
<keyword evidence="4" id="KW-0547">Nucleotide-binding</keyword>
<dbReference type="InterPro" id="IPR050388">
    <property type="entry name" value="ABC_Ni/Peptide_Import"/>
</dbReference>
<keyword evidence="6" id="KW-0472">Membrane</keyword>
<evidence type="ECO:0000256" key="4">
    <source>
        <dbReference type="ARBA" id="ARBA00022741"/>
    </source>
</evidence>
<evidence type="ECO:0000259" key="7">
    <source>
        <dbReference type="PROSITE" id="PS50893"/>
    </source>
</evidence>
<dbReference type="SMART" id="SM00382">
    <property type="entry name" value="AAA"/>
    <property type="match status" value="1"/>
</dbReference>
<dbReference type="InterPro" id="IPR027417">
    <property type="entry name" value="P-loop_NTPase"/>
</dbReference>
<protein>
    <recommendedName>
        <fullName evidence="7">ABC transporter domain-containing protein</fullName>
    </recommendedName>
</protein>
<dbReference type="CDD" id="cd03257">
    <property type="entry name" value="ABC_NikE_OppD_transporters"/>
    <property type="match status" value="1"/>
</dbReference>
<evidence type="ECO:0000256" key="3">
    <source>
        <dbReference type="ARBA" id="ARBA00022475"/>
    </source>
</evidence>
<dbReference type="InterPro" id="IPR003593">
    <property type="entry name" value="AAA+_ATPase"/>
</dbReference>
<evidence type="ECO:0000256" key="1">
    <source>
        <dbReference type="ARBA" id="ARBA00004202"/>
    </source>
</evidence>
<dbReference type="GO" id="GO:0005886">
    <property type="term" value="C:plasma membrane"/>
    <property type="evidence" value="ECO:0007669"/>
    <property type="project" value="UniProtKB-SubCell"/>
</dbReference>
<dbReference type="AlphaFoldDB" id="A0A381NTZ5"/>
<dbReference type="GO" id="GO:0005524">
    <property type="term" value="F:ATP binding"/>
    <property type="evidence" value="ECO:0007669"/>
    <property type="project" value="UniProtKB-KW"/>
</dbReference>
<dbReference type="InterPro" id="IPR013563">
    <property type="entry name" value="Oligopep_ABC_C"/>
</dbReference>
<evidence type="ECO:0000256" key="2">
    <source>
        <dbReference type="ARBA" id="ARBA00022448"/>
    </source>
</evidence>
<dbReference type="Pfam" id="PF00005">
    <property type="entry name" value="ABC_tran"/>
    <property type="match status" value="1"/>
</dbReference>
<dbReference type="InterPro" id="IPR017871">
    <property type="entry name" value="ABC_transporter-like_CS"/>
</dbReference>
<dbReference type="Pfam" id="PF08352">
    <property type="entry name" value="oligo_HPY"/>
    <property type="match status" value="1"/>
</dbReference>
<dbReference type="Gene3D" id="3.40.50.300">
    <property type="entry name" value="P-loop containing nucleotide triphosphate hydrolases"/>
    <property type="match status" value="1"/>
</dbReference>
<dbReference type="InterPro" id="IPR003439">
    <property type="entry name" value="ABC_transporter-like_ATP-bd"/>
</dbReference>